<dbReference type="InterPro" id="IPR036236">
    <property type="entry name" value="Znf_C2H2_sf"/>
</dbReference>
<dbReference type="GO" id="GO:0008270">
    <property type="term" value="F:zinc ion binding"/>
    <property type="evidence" value="ECO:0007669"/>
    <property type="project" value="UniProtKB-KW"/>
</dbReference>
<evidence type="ECO:0000313" key="6">
    <source>
        <dbReference type="Proteomes" id="UP001519460"/>
    </source>
</evidence>
<feature type="region of interest" description="Disordered" evidence="4">
    <location>
        <begin position="1"/>
        <end position="24"/>
    </location>
</feature>
<keyword evidence="2" id="KW-0863">Zinc-finger</keyword>
<keyword evidence="1" id="KW-0479">Metal-binding</keyword>
<evidence type="ECO:0000256" key="2">
    <source>
        <dbReference type="ARBA" id="ARBA00022771"/>
    </source>
</evidence>
<dbReference type="Proteomes" id="UP001519460">
    <property type="component" value="Unassembled WGS sequence"/>
</dbReference>
<name>A0ABD0L7S2_9CAEN</name>
<dbReference type="PANTHER" id="PTHR23235">
    <property type="entry name" value="KRUEPPEL-LIKE TRANSCRIPTION FACTOR"/>
    <property type="match status" value="1"/>
</dbReference>
<proteinExistence type="predicted"/>
<reference evidence="5 6" key="1">
    <citation type="journal article" date="2023" name="Sci. Data">
        <title>Genome assembly of the Korean intertidal mud-creeper Batillaria attramentaria.</title>
        <authorList>
            <person name="Patra A.K."/>
            <person name="Ho P.T."/>
            <person name="Jun S."/>
            <person name="Lee S.J."/>
            <person name="Kim Y."/>
            <person name="Won Y.J."/>
        </authorList>
    </citation>
    <scope>NUCLEOTIDE SEQUENCE [LARGE SCALE GENOMIC DNA]</scope>
    <source>
        <strain evidence="5">Wonlab-2016</strain>
    </source>
</reference>
<dbReference type="AlphaFoldDB" id="A0ABD0L7S2"/>
<evidence type="ECO:0000256" key="3">
    <source>
        <dbReference type="ARBA" id="ARBA00022833"/>
    </source>
</evidence>
<dbReference type="SUPFAM" id="SSF57667">
    <property type="entry name" value="beta-beta-alpha zinc fingers"/>
    <property type="match status" value="1"/>
</dbReference>
<keyword evidence="6" id="KW-1185">Reference proteome</keyword>
<keyword evidence="3" id="KW-0862">Zinc</keyword>
<gene>
    <name evidence="5" type="ORF">BaRGS_00013569</name>
</gene>
<evidence type="ECO:0000313" key="5">
    <source>
        <dbReference type="EMBL" id="KAK7495159.1"/>
    </source>
</evidence>
<comment type="caution">
    <text evidence="5">The sequence shown here is derived from an EMBL/GenBank/DDBJ whole genome shotgun (WGS) entry which is preliminary data.</text>
</comment>
<dbReference type="EMBL" id="JACVVK020000077">
    <property type="protein sequence ID" value="KAK7495159.1"/>
    <property type="molecule type" value="Genomic_DNA"/>
</dbReference>
<feature type="compositionally biased region" description="Basic and acidic residues" evidence="4">
    <location>
        <begin position="1"/>
        <end position="13"/>
    </location>
</feature>
<organism evidence="5 6">
    <name type="scientific">Batillaria attramentaria</name>
    <dbReference type="NCBI Taxonomy" id="370345"/>
    <lineage>
        <taxon>Eukaryota</taxon>
        <taxon>Metazoa</taxon>
        <taxon>Spiralia</taxon>
        <taxon>Lophotrochozoa</taxon>
        <taxon>Mollusca</taxon>
        <taxon>Gastropoda</taxon>
        <taxon>Caenogastropoda</taxon>
        <taxon>Sorbeoconcha</taxon>
        <taxon>Cerithioidea</taxon>
        <taxon>Batillariidae</taxon>
        <taxon>Batillaria</taxon>
    </lineage>
</organism>
<dbReference type="PANTHER" id="PTHR23235:SF120">
    <property type="entry name" value="KRUPPEL-LIKE FACTOR 15"/>
    <property type="match status" value="1"/>
</dbReference>
<evidence type="ECO:0000256" key="4">
    <source>
        <dbReference type="SAM" id="MobiDB-lite"/>
    </source>
</evidence>
<sequence length="184" mass="20817">MADKGIGAVEDHNGSNATESSDLSDPDSDVYCFNFYLCKELYDPLGLMEKMERTASDAARWQRSIPTTQNGTRTTTRNLSWLALQSIHIFSKLRYHQRRHTGERPFHCNFCDLAFATSSQRLNHIKPGRIAAFAGTFATTVGKNSVVLRELKEHYRTHTGERSVCMHACVQEHSQKRNALGRSP</sequence>
<dbReference type="Gene3D" id="3.30.160.60">
    <property type="entry name" value="Classic Zinc Finger"/>
    <property type="match status" value="1"/>
</dbReference>
<accession>A0ABD0L7S2</accession>
<protein>
    <recommendedName>
        <fullName evidence="7">C2H2-type domain-containing protein</fullName>
    </recommendedName>
</protein>
<evidence type="ECO:0008006" key="7">
    <source>
        <dbReference type="Google" id="ProtNLM"/>
    </source>
</evidence>
<evidence type="ECO:0000256" key="1">
    <source>
        <dbReference type="ARBA" id="ARBA00022723"/>
    </source>
</evidence>